<dbReference type="SUPFAM" id="SSF53807">
    <property type="entry name" value="Helical backbone' metal receptor"/>
    <property type="match status" value="1"/>
</dbReference>
<dbReference type="PROSITE" id="PS51257">
    <property type="entry name" value="PROKAR_LIPOPROTEIN"/>
    <property type="match status" value="1"/>
</dbReference>
<dbReference type="GO" id="GO:0046872">
    <property type="term" value="F:metal ion binding"/>
    <property type="evidence" value="ECO:0007669"/>
    <property type="project" value="InterPro"/>
</dbReference>
<name>A0A0F6YI36_9BACT</name>
<proteinExistence type="inferred from homology"/>
<reference evidence="5 6" key="1">
    <citation type="submission" date="2015-03" db="EMBL/GenBank/DDBJ databases">
        <title>Genome assembly of Sandaracinus amylolyticus DSM 53668.</title>
        <authorList>
            <person name="Sharma G."/>
            <person name="Subramanian S."/>
        </authorList>
    </citation>
    <scope>NUCLEOTIDE SEQUENCE [LARGE SCALE GENOMIC DNA]</scope>
    <source>
        <strain evidence="5 6">DSM 53668</strain>
    </source>
</reference>
<dbReference type="InterPro" id="IPR050492">
    <property type="entry name" value="Bact_metal-bind_prot9"/>
</dbReference>
<dbReference type="STRING" id="927083.DB32_002627"/>
<dbReference type="GO" id="GO:0030001">
    <property type="term" value="P:metal ion transport"/>
    <property type="evidence" value="ECO:0007669"/>
    <property type="project" value="InterPro"/>
</dbReference>
<organism evidence="5 6">
    <name type="scientific">Sandaracinus amylolyticus</name>
    <dbReference type="NCBI Taxonomy" id="927083"/>
    <lineage>
        <taxon>Bacteria</taxon>
        <taxon>Pseudomonadati</taxon>
        <taxon>Myxococcota</taxon>
        <taxon>Polyangia</taxon>
        <taxon>Polyangiales</taxon>
        <taxon>Sandaracinaceae</taxon>
        <taxon>Sandaracinus</taxon>
    </lineage>
</organism>
<keyword evidence="3" id="KW-0732">Signal</keyword>
<feature type="compositionally biased region" description="Basic and acidic residues" evidence="4">
    <location>
        <begin position="136"/>
        <end position="145"/>
    </location>
</feature>
<protein>
    <submittedName>
        <fullName evidence="5">Zinc ABC transporter, periplasmic-binding protein ZnuA</fullName>
    </submittedName>
</protein>
<evidence type="ECO:0000256" key="4">
    <source>
        <dbReference type="SAM" id="MobiDB-lite"/>
    </source>
</evidence>
<dbReference type="PANTHER" id="PTHR42953">
    <property type="entry name" value="HIGH-AFFINITY ZINC UPTAKE SYSTEM PROTEIN ZNUA-RELATED"/>
    <property type="match status" value="1"/>
</dbReference>
<sequence>MGRFVSAALAALVIACGSGGGEQSGGGRPRVAVSIFPLYDVARRVAGDRLDVVCVLPPGRSEHGYDPTPREVARVADARLAVLVGLEMDEWAERIVRGASDAEPEMLELGPRLEPRRLTAHEVGDELDEHEDEEHHDDGAHEDEHHHHHGGIDPHFWLDPVRMRRAVPLLVEAFSRIDAEGAAGFRERGAQVEAELGRLHDEIDARARAWTRRTIVTFHGSFGYYAERYGLNIAAVIEPFPGREPTPRYMQDVLGAIRASGAAALFSEPQLDPRPARVVAQQANVPLFELDPIGGSGTSTSYEALLRANTDVLERALR</sequence>
<dbReference type="InterPro" id="IPR006127">
    <property type="entry name" value="ZnuA-like"/>
</dbReference>
<gene>
    <name evidence="5" type="ORF">DB32_002627</name>
</gene>
<feature type="region of interest" description="Disordered" evidence="4">
    <location>
        <begin position="126"/>
        <end position="151"/>
    </location>
</feature>
<evidence type="ECO:0000313" key="5">
    <source>
        <dbReference type="EMBL" id="AKF05478.1"/>
    </source>
</evidence>
<dbReference type="AlphaFoldDB" id="A0A0F6YI36"/>
<dbReference type="Proteomes" id="UP000034883">
    <property type="component" value="Chromosome"/>
</dbReference>
<dbReference type="Pfam" id="PF01297">
    <property type="entry name" value="ZnuA"/>
    <property type="match status" value="1"/>
</dbReference>
<feature type="compositionally biased region" description="Acidic residues" evidence="4">
    <location>
        <begin position="126"/>
        <end position="135"/>
    </location>
</feature>
<evidence type="ECO:0000313" key="6">
    <source>
        <dbReference type="Proteomes" id="UP000034883"/>
    </source>
</evidence>
<accession>A0A0F6YI36</accession>
<dbReference type="PANTHER" id="PTHR42953:SF3">
    <property type="entry name" value="HIGH-AFFINITY ZINC UPTAKE SYSTEM PROTEIN ZNUA"/>
    <property type="match status" value="1"/>
</dbReference>
<evidence type="ECO:0000256" key="1">
    <source>
        <dbReference type="ARBA" id="ARBA00011028"/>
    </source>
</evidence>
<keyword evidence="6" id="KW-1185">Reference proteome</keyword>
<dbReference type="KEGG" id="samy:DB32_002627"/>
<keyword evidence="2" id="KW-0813">Transport</keyword>
<evidence type="ECO:0000256" key="2">
    <source>
        <dbReference type="ARBA" id="ARBA00022448"/>
    </source>
</evidence>
<dbReference type="Gene3D" id="3.40.50.1980">
    <property type="entry name" value="Nitrogenase molybdenum iron protein domain"/>
    <property type="match status" value="2"/>
</dbReference>
<comment type="similarity">
    <text evidence="1">Belongs to the bacterial solute-binding protein 9 family.</text>
</comment>
<dbReference type="EMBL" id="CP011125">
    <property type="protein sequence ID" value="AKF05478.1"/>
    <property type="molecule type" value="Genomic_DNA"/>
</dbReference>
<evidence type="ECO:0000256" key="3">
    <source>
        <dbReference type="ARBA" id="ARBA00022729"/>
    </source>
</evidence>